<dbReference type="InterPro" id="IPR046313">
    <property type="entry name" value="DUF6465"/>
</dbReference>
<dbReference type="Pfam" id="PF20069">
    <property type="entry name" value="DUF6465"/>
    <property type="match status" value="1"/>
</dbReference>
<evidence type="ECO:0000313" key="2">
    <source>
        <dbReference type="Proteomes" id="UP000766246"/>
    </source>
</evidence>
<organism evidence="1 2">
    <name type="scientific">Pseudobutyrivibrio ruminis</name>
    <dbReference type="NCBI Taxonomy" id="46206"/>
    <lineage>
        <taxon>Bacteria</taxon>
        <taxon>Bacillati</taxon>
        <taxon>Bacillota</taxon>
        <taxon>Clostridia</taxon>
        <taxon>Lachnospirales</taxon>
        <taxon>Lachnospiraceae</taxon>
        <taxon>Pseudobutyrivibrio</taxon>
    </lineage>
</organism>
<sequence>MATRKKTTKSNVKSTSVLQYQGIEISEAECTKKATAQFRLDYKGVELEKLEIYIKPEEHKIYYVGNKDCTGSVDL</sequence>
<accession>A0A927YRG7</accession>
<dbReference type="Proteomes" id="UP000766246">
    <property type="component" value="Unassembled WGS sequence"/>
</dbReference>
<evidence type="ECO:0000313" key="1">
    <source>
        <dbReference type="EMBL" id="MBE5920493.1"/>
    </source>
</evidence>
<comment type="caution">
    <text evidence="1">The sequence shown here is derived from an EMBL/GenBank/DDBJ whole genome shotgun (WGS) entry which is preliminary data.</text>
</comment>
<proteinExistence type="predicted"/>
<gene>
    <name evidence="1" type="ORF">E7272_11725</name>
</gene>
<name>A0A927YRG7_9FIRM</name>
<reference evidence="1" key="1">
    <citation type="submission" date="2019-04" db="EMBL/GenBank/DDBJ databases">
        <title>Evolution of Biomass-Degrading Anaerobic Consortia Revealed by Metagenomics.</title>
        <authorList>
            <person name="Peng X."/>
        </authorList>
    </citation>
    <scope>NUCLEOTIDE SEQUENCE</scope>
    <source>
        <strain evidence="1">SIG311</strain>
    </source>
</reference>
<dbReference type="EMBL" id="SVER01000035">
    <property type="protein sequence ID" value="MBE5920493.1"/>
    <property type="molecule type" value="Genomic_DNA"/>
</dbReference>
<dbReference type="AlphaFoldDB" id="A0A927YRG7"/>
<protein>
    <submittedName>
        <fullName evidence="1">Uncharacterized protein</fullName>
    </submittedName>
</protein>